<protein>
    <recommendedName>
        <fullName evidence="6">Mini-ribonuclease 3</fullName>
        <shortName evidence="6">Mini-3</shortName>
        <shortName evidence="6">Mini-RNase 3</shortName>
        <ecNumber evidence="6">3.1.26.-</ecNumber>
    </recommendedName>
    <alternativeName>
        <fullName evidence="6">Mini-RNase III</fullName>
        <shortName evidence="6">Mini-III</shortName>
    </alternativeName>
</protein>
<dbReference type="SUPFAM" id="SSF69065">
    <property type="entry name" value="RNase III domain-like"/>
    <property type="match status" value="1"/>
</dbReference>
<keyword evidence="6" id="KW-0699">rRNA-binding</keyword>
<keyword evidence="4 6" id="KW-0255">Endonuclease</keyword>
<evidence type="ECO:0000259" key="7">
    <source>
        <dbReference type="SMART" id="SM00535"/>
    </source>
</evidence>
<dbReference type="AlphaFoldDB" id="A0AAN1QQI6"/>
<dbReference type="PANTHER" id="PTHR34276:SF1">
    <property type="entry name" value="MINI-RIBONUCLEASE 3"/>
    <property type="match status" value="1"/>
</dbReference>
<evidence type="ECO:0000256" key="4">
    <source>
        <dbReference type="ARBA" id="ARBA00022759"/>
    </source>
</evidence>
<dbReference type="GO" id="GO:0019843">
    <property type="term" value="F:rRNA binding"/>
    <property type="evidence" value="ECO:0007669"/>
    <property type="project" value="UniProtKB-UniRule"/>
</dbReference>
<evidence type="ECO:0000313" key="8">
    <source>
        <dbReference type="EMBL" id="AZB73654.1"/>
    </source>
</evidence>
<dbReference type="InterPro" id="IPR036389">
    <property type="entry name" value="RNase_III_sf"/>
</dbReference>
<evidence type="ECO:0000256" key="5">
    <source>
        <dbReference type="ARBA" id="ARBA00022801"/>
    </source>
</evidence>
<dbReference type="PANTHER" id="PTHR34276">
    <property type="entry name" value="MINI-RIBONUCLEASE 3"/>
    <property type="match status" value="1"/>
</dbReference>
<evidence type="ECO:0000256" key="6">
    <source>
        <dbReference type="HAMAP-Rule" id="MF_01468"/>
    </source>
</evidence>
<keyword evidence="6" id="KW-0694">RNA-binding</keyword>
<evidence type="ECO:0000256" key="1">
    <source>
        <dbReference type="ARBA" id="ARBA00022517"/>
    </source>
</evidence>
<name>A0AAN1QQI6_SYNEL</name>
<dbReference type="EMBL" id="CP030139">
    <property type="protein sequence ID" value="AZB73654.1"/>
    <property type="molecule type" value="Genomic_DNA"/>
</dbReference>
<reference evidence="8 9" key="1">
    <citation type="journal article" date="2018" name="Sci. Rep.">
        <title>Genome Features and Biochemical Characteristics of a Robust, Fast Growing and Naturally Transformable Cyanobacterium Synechococcus elongatus PCC 11801 Isolated from India.</title>
        <authorList>
            <person name="Jaiswal D."/>
            <person name="Sengupta A."/>
            <person name="Sohoni S."/>
            <person name="Sengupta S."/>
            <person name="Phadnavis A.G."/>
            <person name="Pakrasi H.B."/>
            <person name="Wangikar P.P."/>
        </authorList>
    </citation>
    <scope>NUCLEOTIDE SEQUENCE [LARGE SCALE GENOMIC DNA]</scope>
    <source>
        <strain evidence="8 9">PCC 11801</strain>
    </source>
</reference>
<feature type="active site" evidence="6">
    <location>
        <position position="33"/>
    </location>
</feature>
<organism evidence="8 9">
    <name type="scientific">Synechococcus elongatus PCC 11801</name>
    <dbReference type="NCBI Taxonomy" id="2219813"/>
    <lineage>
        <taxon>Bacteria</taxon>
        <taxon>Bacillati</taxon>
        <taxon>Cyanobacteriota</taxon>
        <taxon>Cyanophyceae</taxon>
        <taxon>Synechococcales</taxon>
        <taxon>Synechococcaceae</taxon>
        <taxon>Synechococcus</taxon>
    </lineage>
</organism>
<dbReference type="InterPro" id="IPR008226">
    <property type="entry name" value="Mini3_fam"/>
</dbReference>
<sequence length="138" mass="15592">MFVPESDPLRGDRRLSPAAAKQLSPQALAYLGDALYEFYVRLRLLLPAQRSHQFHQSVVAAVRAERQAELLMSLLPLLTAEELEIVRRGRNAAGRVPRRLTAECYQQATGLETLLGYLYLCDPQRLQALLQLLPVTEH</sequence>
<dbReference type="GO" id="GO:0004525">
    <property type="term" value="F:ribonuclease III activity"/>
    <property type="evidence" value="ECO:0007669"/>
    <property type="project" value="InterPro"/>
</dbReference>
<feature type="domain" description="RNase III" evidence="7">
    <location>
        <begin position="13"/>
        <end position="137"/>
    </location>
</feature>
<dbReference type="Proteomes" id="UP000267249">
    <property type="component" value="Chromosome"/>
</dbReference>
<evidence type="ECO:0000256" key="2">
    <source>
        <dbReference type="ARBA" id="ARBA00022552"/>
    </source>
</evidence>
<comment type="function">
    <text evidence="6">Involved in correct processing of both the 5' and 3' ends of 23S rRNA precursor. Processes 30S rRNA precursor transcript even in absence of ribonuclease 3 (Rnc); Rnc processes 30S rRNA into smaller rRNA precursors.</text>
</comment>
<dbReference type="Pfam" id="PF00636">
    <property type="entry name" value="Ribonuclease_3"/>
    <property type="match status" value="1"/>
</dbReference>
<dbReference type="Gene3D" id="1.10.1520.10">
    <property type="entry name" value="Ribonuclease III domain"/>
    <property type="match status" value="1"/>
</dbReference>
<dbReference type="GO" id="GO:0005737">
    <property type="term" value="C:cytoplasm"/>
    <property type="evidence" value="ECO:0007669"/>
    <property type="project" value="UniProtKB-SubCell"/>
</dbReference>
<dbReference type="SMART" id="SM00535">
    <property type="entry name" value="RIBOc"/>
    <property type="match status" value="1"/>
</dbReference>
<keyword evidence="2 6" id="KW-0698">rRNA processing</keyword>
<evidence type="ECO:0000313" key="9">
    <source>
        <dbReference type="Proteomes" id="UP000267249"/>
    </source>
</evidence>
<keyword evidence="5 6" id="KW-0378">Hydrolase</keyword>
<dbReference type="PIRSF" id="PIRSF005520">
    <property type="entry name" value="UCP005520"/>
    <property type="match status" value="1"/>
</dbReference>
<keyword evidence="1 6" id="KW-0690">Ribosome biogenesis</keyword>
<dbReference type="EC" id="3.1.26.-" evidence="6"/>
<dbReference type="RefSeq" id="WP_208676903.1">
    <property type="nucleotide sequence ID" value="NZ_CP030139.2"/>
</dbReference>
<comment type="similarity">
    <text evidence="6">Belongs to the MrnC RNase family.</text>
</comment>
<proteinExistence type="inferred from homology"/>
<accession>A0AAN1QQI6</accession>
<keyword evidence="6" id="KW-0460">Magnesium</keyword>
<evidence type="ECO:0000256" key="3">
    <source>
        <dbReference type="ARBA" id="ARBA00022722"/>
    </source>
</evidence>
<keyword evidence="3 6" id="KW-0540">Nuclease</keyword>
<dbReference type="GO" id="GO:0006364">
    <property type="term" value="P:rRNA processing"/>
    <property type="evidence" value="ECO:0007669"/>
    <property type="project" value="UniProtKB-UniRule"/>
</dbReference>
<dbReference type="HAMAP" id="MF_01468">
    <property type="entry name" value="RNase_Mini_III"/>
    <property type="match status" value="1"/>
</dbReference>
<keyword evidence="6" id="KW-0963">Cytoplasm</keyword>
<comment type="subunit">
    <text evidence="6">Homodimer.</text>
</comment>
<dbReference type="InterPro" id="IPR000999">
    <property type="entry name" value="RNase_III_dom"/>
</dbReference>
<comment type="subcellular location">
    <subcellularLocation>
        <location evidence="6">Cytoplasm</location>
    </subcellularLocation>
</comment>
<gene>
    <name evidence="6" type="primary">mrnC</name>
    <name evidence="8" type="ORF">DOP62_05755</name>
</gene>
<comment type="cofactor">
    <cofactor evidence="6">
        <name>Mg(2+)</name>
        <dbReference type="ChEBI" id="CHEBI:18420"/>
    </cofactor>
</comment>